<dbReference type="SMART" id="SM00320">
    <property type="entry name" value="WD40"/>
    <property type="match status" value="7"/>
</dbReference>
<evidence type="ECO:0000256" key="7">
    <source>
        <dbReference type="SAM" id="MobiDB-lite"/>
    </source>
</evidence>
<keyword evidence="6" id="KW-0507">mRNA processing</keyword>
<name>A0A8H3YWY5_VENIN</name>
<organism evidence="8 9">
    <name type="scientific">Venturia inaequalis</name>
    <name type="common">Apple scab fungus</name>
    <dbReference type="NCBI Taxonomy" id="5025"/>
    <lineage>
        <taxon>Eukaryota</taxon>
        <taxon>Fungi</taxon>
        <taxon>Dikarya</taxon>
        <taxon>Ascomycota</taxon>
        <taxon>Pezizomycotina</taxon>
        <taxon>Dothideomycetes</taxon>
        <taxon>Pleosporomycetidae</taxon>
        <taxon>Venturiales</taxon>
        <taxon>Venturiaceae</taxon>
        <taxon>Venturia</taxon>
    </lineage>
</organism>
<evidence type="ECO:0000313" key="8">
    <source>
        <dbReference type="EMBL" id="KAE9977065.1"/>
    </source>
</evidence>
<dbReference type="FunFam" id="2.130.10.10:FF:002010">
    <property type="entry name" value="WD40 repeat-like protein"/>
    <property type="match status" value="1"/>
</dbReference>
<dbReference type="InterPro" id="IPR020472">
    <property type="entry name" value="WD40_PAC1"/>
</dbReference>
<protein>
    <recommendedName>
        <fullName evidence="4 6">Polyadenylation factor subunit 2</fullName>
    </recommendedName>
</protein>
<feature type="compositionally biased region" description="Basic and acidic residues" evidence="7">
    <location>
        <begin position="34"/>
        <end position="48"/>
    </location>
</feature>
<feature type="repeat" description="WD" evidence="5">
    <location>
        <begin position="202"/>
        <end position="234"/>
    </location>
</feature>
<feature type="compositionally biased region" description="Gly residues" evidence="7">
    <location>
        <begin position="609"/>
        <end position="626"/>
    </location>
</feature>
<reference evidence="8 9" key="1">
    <citation type="submission" date="2018-12" db="EMBL/GenBank/DDBJ databases">
        <title>Venturia inaequalis Genome Resource.</title>
        <authorList>
            <person name="Lichtner F.J."/>
        </authorList>
    </citation>
    <scope>NUCLEOTIDE SEQUENCE [LARGE SCALE GENOMIC DNA]</scope>
    <source>
        <strain evidence="8 9">120213</strain>
    </source>
</reference>
<dbReference type="InterPro" id="IPR045245">
    <property type="entry name" value="Pfs2-like"/>
</dbReference>
<dbReference type="GO" id="GO:0031124">
    <property type="term" value="P:mRNA 3'-end processing"/>
    <property type="evidence" value="ECO:0007669"/>
    <property type="project" value="UniProtKB-UniRule"/>
</dbReference>
<dbReference type="InterPro" id="IPR001680">
    <property type="entry name" value="WD40_rpt"/>
</dbReference>
<dbReference type="AlphaFoldDB" id="A0A8H3YWY5"/>
<sequence length="653" mass="71236">MAERLRGPDKDEMEGPKFDEETDRTYTHTTSLTMDRDFQWSRPEHDGRSSGPRPKRPQTDYGSTMVHFMRNRKPKYRHNAAFESERPSASYIVDMLPPIARTADAADSIPVKHLHSSLNKIKYPINVVLWTPEGRRLLTASTSGEFTLWNGMGFNFETIMQAHDCPVRAAAWSHSDDWLVSADQEGTIKYWQTNFNNVKIIPQAHDDSIKGIAFAPTDAKFVTCSEDSKIKIWDFAGGVAEKELTGHQWEVRCVDWHPAKGLLASGSKDHTVKLWEPRNGKCLTTFNASKNQITKTVFEPTAGNMLAASGRDQIIRIFDLRMMREMLQLRGHVNEVTSLAWHPIHRNLLSSGGHQGAIHHHLLDEQNPPPGITPTLSPYDTPDPTNAPIQTIHPAHSIPYAHEPTGPVWSLSWHPLGHILASGSNDRITRFWSRARPGDTACFKDRYHLGQTAAEAQGTYDRRDGRRQQRDQEAQEASDEEEGLVDQKMPSKNSLPGLPGISSVPGIGMPSIPVPGVGTGIIPPPPMPGAFQGMDFSKMDLSKVDLSKLFKGGMPPMPPGMGMGGIPPPPPGFGGGFPQVVPGMPVPPPPGFGGPPGVPGLVGVPGLPGVPGLGGPPAGGGGGGGSVRKRGPLPSQQESLKQEMQRGNFRTAH</sequence>
<dbReference type="PANTHER" id="PTHR22836">
    <property type="entry name" value="WD40 REPEAT PROTEIN"/>
    <property type="match status" value="1"/>
</dbReference>
<proteinExistence type="predicted"/>
<dbReference type="SUPFAM" id="SSF50978">
    <property type="entry name" value="WD40 repeat-like"/>
    <property type="match status" value="1"/>
</dbReference>
<feature type="repeat" description="WD" evidence="5">
    <location>
        <begin position="244"/>
        <end position="285"/>
    </location>
</feature>
<evidence type="ECO:0000256" key="3">
    <source>
        <dbReference type="ARBA" id="ARBA00025498"/>
    </source>
</evidence>
<evidence type="ECO:0000256" key="6">
    <source>
        <dbReference type="RuleBase" id="RU369034"/>
    </source>
</evidence>
<evidence type="ECO:0000313" key="9">
    <source>
        <dbReference type="Proteomes" id="UP000447873"/>
    </source>
</evidence>
<dbReference type="Pfam" id="PF00400">
    <property type="entry name" value="WD40"/>
    <property type="match status" value="5"/>
</dbReference>
<feature type="region of interest" description="Disordered" evidence="7">
    <location>
        <begin position="1"/>
        <end position="63"/>
    </location>
</feature>
<feature type="repeat" description="WD" evidence="5">
    <location>
        <begin position="160"/>
        <end position="192"/>
    </location>
</feature>
<dbReference type="PANTHER" id="PTHR22836:SF0">
    <property type="entry name" value="PRE-MRNA 3' END PROCESSING PROTEIN WDR33"/>
    <property type="match status" value="1"/>
</dbReference>
<keyword evidence="2" id="KW-0677">Repeat</keyword>
<comment type="caution">
    <text evidence="8">The sequence shown here is derived from an EMBL/GenBank/DDBJ whole genome shotgun (WGS) entry which is preliminary data.</text>
</comment>
<dbReference type="InterPro" id="IPR015943">
    <property type="entry name" value="WD40/YVTN_repeat-like_dom_sf"/>
</dbReference>
<evidence type="ECO:0000256" key="4">
    <source>
        <dbReference type="ARBA" id="ARBA00026154"/>
    </source>
</evidence>
<dbReference type="Proteomes" id="UP000447873">
    <property type="component" value="Unassembled WGS sequence"/>
</dbReference>
<evidence type="ECO:0000256" key="1">
    <source>
        <dbReference type="ARBA" id="ARBA00022574"/>
    </source>
</evidence>
<feature type="compositionally biased region" description="Basic and acidic residues" evidence="7">
    <location>
        <begin position="1"/>
        <end position="26"/>
    </location>
</feature>
<dbReference type="PROSITE" id="PS50082">
    <property type="entry name" value="WD_REPEATS_2"/>
    <property type="match status" value="4"/>
</dbReference>
<comment type="function">
    <text evidence="3">Required for 3'-end cleavage and polyadenylation of pre-mRNAs. Also involved in chromosome segregation where it has a role in chromosome attachment to the mitotic spindle.</text>
</comment>
<feature type="region of interest" description="Disordered" evidence="7">
    <location>
        <begin position="608"/>
        <end position="653"/>
    </location>
</feature>
<dbReference type="InterPro" id="IPR036322">
    <property type="entry name" value="WD40_repeat_dom_sf"/>
</dbReference>
<feature type="compositionally biased region" description="Basic and acidic residues" evidence="7">
    <location>
        <begin position="460"/>
        <end position="473"/>
    </location>
</feature>
<feature type="compositionally biased region" description="Acidic residues" evidence="7">
    <location>
        <begin position="474"/>
        <end position="484"/>
    </location>
</feature>
<dbReference type="CDD" id="cd00200">
    <property type="entry name" value="WD40"/>
    <property type="match status" value="1"/>
</dbReference>
<accession>A0A8H3YWY5</accession>
<evidence type="ECO:0000256" key="2">
    <source>
        <dbReference type="ARBA" id="ARBA00022737"/>
    </source>
</evidence>
<dbReference type="PROSITE" id="PS50294">
    <property type="entry name" value="WD_REPEATS_REGION"/>
    <property type="match status" value="3"/>
</dbReference>
<keyword evidence="1 5" id="KW-0853">WD repeat</keyword>
<evidence type="ECO:0000256" key="5">
    <source>
        <dbReference type="PROSITE-ProRule" id="PRU00221"/>
    </source>
</evidence>
<dbReference type="PRINTS" id="PR00320">
    <property type="entry name" value="GPROTEINBRPT"/>
</dbReference>
<dbReference type="EMBL" id="WNWS01000160">
    <property type="protein sequence ID" value="KAE9977065.1"/>
    <property type="molecule type" value="Genomic_DNA"/>
</dbReference>
<dbReference type="GO" id="GO:0005847">
    <property type="term" value="C:mRNA cleavage and polyadenylation specificity factor complex"/>
    <property type="evidence" value="ECO:0007669"/>
    <property type="project" value="TreeGrafter"/>
</dbReference>
<comment type="subcellular location">
    <subcellularLocation>
        <location evidence="6">Nucleus</location>
    </subcellularLocation>
</comment>
<feature type="region of interest" description="Disordered" evidence="7">
    <location>
        <begin position="453"/>
        <end position="504"/>
    </location>
</feature>
<gene>
    <name evidence="8" type="ORF">EG328_002261</name>
</gene>
<dbReference type="Gene3D" id="2.130.10.10">
    <property type="entry name" value="YVTN repeat-like/Quinoprotein amine dehydrogenase"/>
    <property type="match status" value="2"/>
</dbReference>
<keyword evidence="6" id="KW-0539">Nucleus</keyword>
<feature type="repeat" description="WD" evidence="5">
    <location>
        <begin position="401"/>
        <end position="433"/>
    </location>
</feature>